<proteinExistence type="predicted"/>
<accession>A0ACB6YYS8</accession>
<evidence type="ECO:0000313" key="2">
    <source>
        <dbReference type="Proteomes" id="UP000886501"/>
    </source>
</evidence>
<dbReference type="EMBL" id="MU118491">
    <property type="protein sequence ID" value="KAF9642412.1"/>
    <property type="molecule type" value="Genomic_DNA"/>
</dbReference>
<sequence>MPALSFEERLVSGRYDDLASVFVDNPEALAAVDFGTHFNAESKPWPSNPKNYSMTFSLVGESRQELIVTLIGEVAKEGTELGPRSNAWIKAGGVILDRTSAKDVLVLKAPTLSPHALKVVFSNQVQTLEAIHEAELLVPPAEKTTNWIRLLEGAANGVVVTLPSKYRVPDDYFHLVKPRIKHKVEATGDADVNSRPVVELGGLYDPSLLPDFDPKLFGLVSTKLAQQEVFMKDSTLLPPWEMKDSLHPGTLVAVEAALIVYHFCGASPSTVFQVQARRVQILEESPLDIEPTTPPIVATSPAKRTPSKLFSSLTTPPRHLPDSPSNSSAPTKTSEPSASGPSKRRK</sequence>
<reference evidence="1" key="2">
    <citation type="journal article" date="2020" name="Nat. Commun.">
        <title>Large-scale genome sequencing of mycorrhizal fungi provides insights into the early evolution of symbiotic traits.</title>
        <authorList>
            <person name="Miyauchi S."/>
            <person name="Kiss E."/>
            <person name="Kuo A."/>
            <person name="Drula E."/>
            <person name="Kohler A."/>
            <person name="Sanchez-Garcia M."/>
            <person name="Morin E."/>
            <person name="Andreopoulos B."/>
            <person name="Barry K.W."/>
            <person name="Bonito G."/>
            <person name="Buee M."/>
            <person name="Carver A."/>
            <person name="Chen C."/>
            <person name="Cichocki N."/>
            <person name="Clum A."/>
            <person name="Culley D."/>
            <person name="Crous P.W."/>
            <person name="Fauchery L."/>
            <person name="Girlanda M."/>
            <person name="Hayes R.D."/>
            <person name="Keri Z."/>
            <person name="LaButti K."/>
            <person name="Lipzen A."/>
            <person name="Lombard V."/>
            <person name="Magnuson J."/>
            <person name="Maillard F."/>
            <person name="Murat C."/>
            <person name="Nolan M."/>
            <person name="Ohm R.A."/>
            <person name="Pangilinan J."/>
            <person name="Pereira M.F."/>
            <person name="Perotto S."/>
            <person name="Peter M."/>
            <person name="Pfister S."/>
            <person name="Riley R."/>
            <person name="Sitrit Y."/>
            <person name="Stielow J.B."/>
            <person name="Szollosi G."/>
            <person name="Zifcakova L."/>
            <person name="Stursova M."/>
            <person name="Spatafora J.W."/>
            <person name="Tedersoo L."/>
            <person name="Vaario L.M."/>
            <person name="Yamada A."/>
            <person name="Yan M."/>
            <person name="Wang P."/>
            <person name="Xu J."/>
            <person name="Bruns T."/>
            <person name="Baldrian P."/>
            <person name="Vilgalys R."/>
            <person name="Dunand C."/>
            <person name="Henrissat B."/>
            <person name="Grigoriev I.V."/>
            <person name="Hibbett D."/>
            <person name="Nagy L.G."/>
            <person name="Martin F.M."/>
        </authorList>
    </citation>
    <scope>NUCLEOTIDE SEQUENCE</scope>
    <source>
        <strain evidence="1">P2</strain>
    </source>
</reference>
<evidence type="ECO:0000313" key="1">
    <source>
        <dbReference type="EMBL" id="KAF9642412.1"/>
    </source>
</evidence>
<dbReference type="Proteomes" id="UP000886501">
    <property type="component" value="Unassembled WGS sequence"/>
</dbReference>
<reference evidence="1" key="1">
    <citation type="submission" date="2019-10" db="EMBL/GenBank/DDBJ databases">
        <authorList>
            <consortium name="DOE Joint Genome Institute"/>
            <person name="Kuo A."/>
            <person name="Miyauchi S."/>
            <person name="Kiss E."/>
            <person name="Drula E."/>
            <person name="Kohler A."/>
            <person name="Sanchez-Garcia M."/>
            <person name="Andreopoulos B."/>
            <person name="Barry K.W."/>
            <person name="Bonito G."/>
            <person name="Buee M."/>
            <person name="Carver A."/>
            <person name="Chen C."/>
            <person name="Cichocki N."/>
            <person name="Clum A."/>
            <person name="Culley D."/>
            <person name="Crous P.W."/>
            <person name="Fauchery L."/>
            <person name="Girlanda M."/>
            <person name="Hayes R."/>
            <person name="Keri Z."/>
            <person name="Labutti K."/>
            <person name="Lipzen A."/>
            <person name="Lombard V."/>
            <person name="Magnuson J."/>
            <person name="Maillard F."/>
            <person name="Morin E."/>
            <person name="Murat C."/>
            <person name="Nolan M."/>
            <person name="Ohm R."/>
            <person name="Pangilinan J."/>
            <person name="Pereira M."/>
            <person name="Perotto S."/>
            <person name="Peter M."/>
            <person name="Riley R."/>
            <person name="Sitrit Y."/>
            <person name="Stielow B."/>
            <person name="Szollosi G."/>
            <person name="Zifcakova L."/>
            <person name="Stursova M."/>
            <person name="Spatafora J.W."/>
            <person name="Tedersoo L."/>
            <person name="Vaario L.-M."/>
            <person name="Yamada A."/>
            <person name="Yan M."/>
            <person name="Wang P."/>
            <person name="Xu J."/>
            <person name="Bruns T."/>
            <person name="Baldrian P."/>
            <person name="Vilgalys R."/>
            <person name="Henrissat B."/>
            <person name="Grigoriev I.V."/>
            <person name="Hibbett D."/>
            <person name="Nagy L.G."/>
            <person name="Martin F.M."/>
        </authorList>
    </citation>
    <scope>NUCLEOTIDE SEQUENCE</scope>
    <source>
        <strain evidence="1">P2</strain>
    </source>
</reference>
<comment type="caution">
    <text evidence="1">The sequence shown here is derived from an EMBL/GenBank/DDBJ whole genome shotgun (WGS) entry which is preliminary data.</text>
</comment>
<protein>
    <submittedName>
        <fullName evidence="1">Uncharacterized protein</fullName>
    </submittedName>
</protein>
<keyword evidence="2" id="KW-1185">Reference proteome</keyword>
<organism evidence="1 2">
    <name type="scientific">Thelephora ganbajun</name>
    <name type="common">Ganba fungus</name>
    <dbReference type="NCBI Taxonomy" id="370292"/>
    <lineage>
        <taxon>Eukaryota</taxon>
        <taxon>Fungi</taxon>
        <taxon>Dikarya</taxon>
        <taxon>Basidiomycota</taxon>
        <taxon>Agaricomycotina</taxon>
        <taxon>Agaricomycetes</taxon>
        <taxon>Thelephorales</taxon>
        <taxon>Thelephoraceae</taxon>
        <taxon>Thelephora</taxon>
    </lineage>
</organism>
<name>A0ACB6YYS8_THEGA</name>
<gene>
    <name evidence="1" type="ORF">BDM02DRAFT_3133104</name>
</gene>